<dbReference type="InterPro" id="IPR002016">
    <property type="entry name" value="Haem_peroxidase"/>
</dbReference>
<feature type="disulfide bond" evidence="15">
    <location>
        <begin position="255"/>
        <end position="281"/>
    </location>
</feature>
<dbReference type="PROSITE" id="PS50873">
    <property type="entry name" value="PEROXIDASE_4"/>
    <property type="match status" value="1"/>
</dbReference>
<gene>
    <name evidence="18" type="ORF">HYC85_023914</name>
</gene>
<keyword evidence="11 15" id="KW-1015">Disulfide bond</keyword>
<keyword evidence="9 16" id="KW-0560">Oxidoreductase</keyword>
<keyword evidence="19" id="KW-1185">Reference proteome</keyword>
<keyword evidence="12" id="KW-0325">Glycoprotein</keyword>
<keyword evidence="6 16" id="KW-0349">Heme</keyword>
<keyword evidence="5 16" id="KW-0575">Peroxidase</keyword>
<reference evidence="18 19" key="2">
    <citation type="submission" date="2020-07" db="EMBL/GenBank/DDBJ databases">
        <title>Genome assembly of wild tea tree DASZ reveals pedigree and selection history of tea varieties.</title>
        <authorList>
            <person name="Zhang W."/>
        </authorList>
    </citation>
    <scope>NUCLEOTIDE SEQUENCE [LARGE SCALE GENOMIC DNA]</scope>
    <source>
        <strain evidence="19">cv. G240</strain>
        <tissue evidence="18">Leaf</tissue>
    </source>
</reference>
<dbReference type="GO" id="GO:0006979">
    <property type="term" value="P:response to oxidative stress"/>
    <property type="evidence" value="ECO:0007669"/>
    <property type="project" value="UniProtKB-UniRule"/>
</dbReference>
<name>A0A7J7GH79_CAMSI</name>
<evidence type="ECO:0000256" key="8">
    <source>
        <dbReference type="ARBA" id="ARBA00022837"/>
    </source>
</evidence>
<keyword evidence="10 14" id="KW-0408">Iron</keyword>
<keyword evidence="7 14" id="KW-0479">Metal-binding</keyword>
<feature type="binding site" description="axial binding residue" evidence="14">
    <location>
        <position position="248"/>
    </location>
    <ligand>
        <name>heme b</name>
        <dbReference type="ChEBI" id="CHEBI:60344"/>
    </ligand>
    <ligandPart>
        <name>Fe</name>
        <dbReference type="ChEBI" id="CHEBI:18248"/>
    </ligandPart>
</feature>
<dbReference type="Proteomes" id="UP000593564">
    <property type="component" value="Unassembled WGS sequence"/>
</dbReference>
<evidence type="ECO:0000256" key="15">
    <source>
        <dbReference type="PIRSR" id="PIRSR600823-5"/>
    </source>
</evidence>
<evidence type="ECO:0000256" key="5">
    <source>
        <dbReference type="ARBA" id="ARBA00022559"/>
    </source>
</evidence>
<evidence type="ECO:0000256" key="4">
    <source>
        <dbReference type="ARBA" id="ARBA00012313"/>
    </source>
</evidence>
<evidence type="ECO:0000256" key="1">
    <source>
        <dbReference type="ARBA" id="ARBA00000189"/>
    </source>
</evidence>
<dbReference type="Gene3D" id="1.10.420.10">
    <property type="entry name" value="Peroxidase, domain 2"/>
    <property type="match status" value="1"/>
</dbReference>
<comment type="caution">
    <text evidence="18">The sequence shown here is derived from an EMBL/GenBank/DDBJ whole genome shotgun (WGS) entry which is preliminary data.</text>
</comment>
<keyword evidence="16" id="KW-0376">Hydrogen peroxide</keyword>
<dbReference type="GO" id="GO:0005576">
    <property type="term" value="C:extracellular region"/>
    <property type="evidence" value="ECO:0007669"/>
    <property type="project" value="UniProtKB-SubCell"/>
</dbReference>
<comment type="function">
    <text evidence="2">Removal of H(2)O(2), oxidation of toxic reductants, biosynthesis and degradation of lignin, suberization, auxin catabolism, response to environmental stresses such as wounding, pathogen attack and oxidative stress. These functions might be dependent on each isozyme/isoform in each plant tissue.</text>
</comment>
<dbReference type="GO" id="GO:0042744">
    <property type="term" value="P:hydrogen peroxide catabolic process"/>
    <property type="evidence" value="ECO:0007669"/>
    <property type="project" value="UniProtKB-KW"/>
</dbReference>
<feature type="binding site" evidence="14">
    <location>
        <position position="249"/>
    </location>
    <ligand>
        <name>Ca(2+)</name>
        <dbReference type="ChEBI" id="CHEBI:29108"/>
        <label>2</label>
    </ligand>
</feature>
<dbReference type="Pfam" id="PF00141">
    <property type="entry name" value="peroxidase"/>
    <property type="match status" value="1"/>
</dbReference>
<accession>A0A7J7GH79</accession>
<dbReference type="GO" id="GO:0046872">
    <property type="term" value="F:metal ion binding"/>
    <property type="evidence" value="ECO:0007669"/>
    <property type="project" value="UniProtKB-UniRule"/>
</dbReference>
<feature type="domain" description="Plant heme peroxidase family profile" evidence="17">
    <location>
        <begin position="195"/>
        <end position="343"/>
    </location>
</feature>
<keyword evidence="8 14" id="KW-0106">Calcium</keyword>
<evidence type="ECO:0000313" key="19">
    <source>
        <dbReference type="Proteomes" id="UP000593564"/>
    </source>
</evidence>
<protein>
    <recommendedName>
        <fullName evidence="4 16">Peroxidase</fullName>
        <ecNumber evidence="4 16">1.11.1.7</ecNumber>
    </recommendedName>
</protein>
<comment type="similarity">
    <text evidence="3">Belongs to the peroxidase family. Ascorbate peroxidase subfamily.</text>
</comment>
<comment type="subcellular location">
    <subcellularLocation>
        <location evidence="16">Secreted</location>
    </subcellularLocation>
</comment>
<organism evidence="18 19">
    <name type="scientific">Camellia sinensis</name>
    <name type="common">Tea plant</name>
    <name type="synonym">Thea sinensis</name>
    <dbReference type="NCBI Taxonomy" id="4442"/>
    <lineage>
        <taxon>Eukaryota</taxon>
        <taxon>Viridiplantae</taxon>
        <taxon>Streptophyta</taxon>
        <taxon>Embryophyta</taxon>
        <taxon>Tracheophyta</taxon>
        <taxon>Spermatophyta</taxon>
        <taxon>Magnoliopsida</taxon>
        <taxon>eudicotyledons</taxon>
        <taxon>Gunneridae</taxon>
        <taxon>Pentapetalae</taxon>
        <taxon>asterids</taxon>
        <taxon>Ericales</taxon>
        <taxon>Theaceae</taxon>
        <taxon>Camellia</taxon>
    </lineage>
</organism>
<dbReference type="PANTHER" id="PTHR31388">
    <property type="entry name" value="PEROXIDASE 72-RELATED"/>
    <property type="match status" value="1"/>
</dbReference>
<comment type="cofactor">
    <cofactor evidence="14 16">
        <name>heme b</name>
        <dbReference type="ChEBI" id="CHEBI:60344"/>
    </cofactor>
    <text evidence="14 16">Binds 1 heme b (iron(II)-protoporphyrin IX) group per subunit.</text>
</comment>
<dbReference type="SUPFAM" id="SSF48113">
    <property type="entry name" value="Heme-dependent peroxidases"/>
    <property type="match status" value="1"/>
</dbReference>
<evidence type="ECO:0000256" key="16">
    <source>
        <dbReference type="RuleBase" id="RU362060"/>
    </source>
</evidence>
<comment type="catalytic activity">
    <reaction evidence="1 16">
        <text>2 a phenolic donor + H2O2 = 2 a phenolic radical donor + 2 H2O</text>
        <dbReference type="Rhea" id="RHEA:56136"/>
        <dbReference type="ChEBI" id="CHEBI:15377"/>
        <dbReference type="ChEBI" id="CHEBI:16240"/>
        <dbReference type="ChEBI" id="CHEBI:139520"/>
        <dbReference type="ChEBI" id="CHEBI:139521"/>
        <dbReference type="EC" id="1.11.1.7"/>
    </reaction>
</comment>
<evidence type="ECO:0000256" key="14">
    <source>
        <dbReference type="PIRSR" id="PIRSR600823-3"/>
    </source>
</evidence>
<evidence type="ECO:0000256" key="6">
    <source>
        <dbReference type="ARBA" id="ARBA00022617"/>
    </source>
</evidence>
<dbReference type="PRINTS" id="PR00458">
    <property type="entry name" value="PEROXIDASE"/>
</dbReference>
<reference evidence="19" key="1">
    <citation type="journal article" date="2020" name="Nat. Commun.">
        <title>Genome assembly of wild tea tree DASZ reveals pedigree and selection history of tea varieties.</title>
        <authorList>
            <person name="Zhang W."/>
            <person name="Zhang Y."/>
            <person name="Qiu H."/>
            <person name="Guo Y."/>
            <person name="Wan H."/>
            <person name="Zhang X."/>
            <person name="Scossa F."/>
            <person name="Alseekh S."/>
            <person name="Zhang Q."/>
            <person name="Wang P."/>
            <person name="Xu L."/>
            <person name="Schmidt M.H."/>
            <person name="Jia X."/>
            <person name="Li D."/>
            <person name="Zhu A."/>
            <person name="Guo F."/>
            <person name="Chen W."/>
            <person name="Ni D."/>
            <person name="Usadel B."/>
            <person name="Fernie A.R."/>
            <person name="Wen W."/>
        </authorList>
    </citation>
    <scope>NUCLEOTIDE SEQUENCE [LARGE SCALE GENOMIC DNA]</scope>
    <source>
        <strain evidence="19">cv. G240</strain>
    </source>
</reference>
<evidence type="ECO:0000313" key="18">
    <source>
        <dbReference type="EMBL" id="KAF5939655.1"/>
    </source>
</evidence>
<dbReference type="AlphaFoldDB" id="A0A7J7GH79"/>
<feature type="binding site" evidence="14">
    <location>
        <position position="304"/>
    </location>
    <ligand>
        <name>Ca(2+)</name>
        <dbReference type="ChEBI" id="CHEBI:29108"/>
        <label>2</label>
    </ligand>
</feature>
<dbReference type="InterPro" id="IPR010255">
    <property type="entry name" value="Haem_peroxidase_sf"/>
</dbReference>
<dbReference type="PROSITE" id="PS00435">
    <property type="entry name" value="PEROXIDASE_1"/>
    <property type="match status" value="1"/>
</dbReference>
<dbReference type="GO" id="GO:0020037">
    <property type="term" value="F:heme binding"/>
    <property type="evidence" value="ECO:0007669"/>
    <property type="project" value="UniProtKB-UniRule"/>
</dbReference>
<feature type="binding site" evidence="14">
    <location>
        <position position="296"/>
    </location>
    <ligand>
        <name>Ca(2+)</name>
        <dbReference type="ChEBI" id="CHEBI:29108"/>
        <label>2</label>
    </ligand>
</feature>
<dbReference type="GO" id="GO:0140825">
    <property type="term" value="F:lactoperoxidase activity"/>
    <property type="evidence" value="ECO:0007669"/>
    <property type="project" value="UniProtKB-EC"/>
</dbReference>
<evidence type="ECO:0000256" key="11">
    <source>
        <dbReference type="ARBA" id="ARBA00023157"/>
    </source>
</evidence>
<dbReference type="FunFam" id="1.10.420.10:FF:000006">
    <property type="entry name" value="Peroxidase"/>
    <property type="match status" value="1"/>
</dbReference>
<dbReference type="EC" id="1.11.1.7" evidence="4 16"/>
<proteinExistence type="inferred from homology"/>
<evidence type="ECO:0000256" key="2">
    <source>
        <dbReference type="ARBA" id="ARBA00002322"/>
    </source>
</evidence>
<dbReference type="PANTHER" id="PTHR31388:SF115">
    <property type="entry name" value="PEROXIDASE 5"/>
    <property type="match status" value="1"/>
</dbReference>
<dbReference type="EMBL" id="JACBKZ010000011">
    <property type="protein sequence ID" value="KAF5939655.1"/>
    <property type="molecule type" value="Genomic_DNA"/>
</dbReference>
<feature type="binding site" evidence="14">
    <location>
        <position position="299"/>
    </location>
    <ligand>
        <name>Ca(2+)</name>
        <dbReference type="ChEBI" id="CHEBI:29108"/>
        <label>2</label>
    </ligand>
</feature>
<evidence type="ECO:0000256" key="7">
    <source>
        <dbReference type="ARBA" id="ARBA00022723"/>
    </source>
</evidence>
<feature type="binding site" evidence="13">
    <location>
        <position position="218"/>
    </location>
    <ligand>
        <name>substrate</name>
    </ligand>
</feature>
<comment type="cofactor">
    <cofactor evidence="14 16">
        <name>Ca(2+)</name>
        <dbReference type="ChEBI" id="CHEBI:29108"/>
    </cofactor>
    <text evidence="14 16">Binds 2 calcium ions per subunit.</text>
</comment>
<comment type="similarity">
    <text evidence="16">Belongs to the peroxidase family. Classical plant (class III) peroxidase subfamily.</text>
</comment>
<dbReference type="InterPro" id="IPR000823">
    <property type="entry name" value="Peroxidase_pln"/>
</dbReference>
<dbReference type="InterPro" id="IPR019793">
    <property type="entry name" value="Peroxidases_heam-ligand_BS"/>
</dbReference>
<evidence type="ECO:0000256" key="3">
    <source>
        <dbReference type="ARBA" id="ARBA00006873"/>
    </source>
</evidence>
<evidence type="ECO:0000256" key="10">
    <source>
        <dbReference type="ARBA" id="ARBA00023004"/>
    </source>
</evidence>
<evidence type="ECO:0000256" key="9">
    <source>
        <dbReference type="ARBA" id="ARBA00023002"/>
    </source>
</evidence>
<evidence type="ECO:0000256" key="12">
    <source>
        <dbReference type="ARBA" id="ARBA00023180"/>
    </source>
</evidence>
<keyword evidence="16" id="KW-0964">Secreted</keyword>
<dbReference type="PRINTS" id="PR00461">
    <property type="entry name" value="PLPEROXIDASE"/>
</dbReference>
<sequence>MDKISATSKDRICLIMVDSEIFWVITDTCLKLSTKKLQQTGPDITHSIKAFGQNERKQVYYSDNKQVGKRDSGQMIYPPQAITAKNDEVVSLCKLRWSFEIGSIWSFDGASKLLRWSFEYLNLRWKSLNLQRSFEIGWIWSFEYLNLRWKSLNLQRSFEIGWIWSFEIASMELRISESSLEITESSTELRNRWSSWAVKLGRRDSTSASGRLAESDLPRFTYNLDQLISNFARKGLSVRDMVALSGSHTIGQARCFTFRNRIYDNGSNIDAGFASSRRRDCPAATNNGNGNLAPLDLVTPNSFDSNYFKNLIQKKGLLQSDQTALSQNIVRILRFSNPISHRR</sequence>
<evidence type="ECO:0000256" key="13">
    <source>
        <dbReference type="PIRSR" id="PIRSR600823-2"/>
    </source>
</evidence>
<evidence type="ECO:0000259" key="17">
    <source>
        <dbReference type="PROSITE" id="PS50873"/>
    </source>
</evidence>